<keyword evidence="1" id="KW-0472">Membrane</keyword>
<accession>A0A9P3FXZ7</accession>
<evidence type="ECO:0000313" key="3">
    <source>
        <dbReference type="Proteomes" id="UP000703269"/>
    </source>
</evidence>
<keyword evidence="1" id="KW-1133">Transmembrane helix</keyword>
<gene>
    <name evidence="2" type="ORF">PsYK624_013460</name>
</gene>
<keyword evidence="3" id="KW-1185">Reference proteome</keyword>
<sequence>MREDSPARSVVVDVRAVQRDDSRRLQRDVGAHARVSWRGRRRSGAGRARSVVVDVRAVQRDDCRVRGSWRLLAWTTARRRATMAEPRQLLVQASLVTLTFLLVIQGVQTGAGGLHIAGVSLRGRNG</sequence>
<reference evidence="2 3" key="1">
    <citation type="submission" date="2021-08" db="EMBL/GenBank/DDBJ databases">
        <title>Draft Genome Sequence of Phanerochaete sordida strain YK-624.</title>
        <authorList>
            <person name="Mori T."/>
            <person name="Dohra H."/>
            <person name="Suzuki T."/>
            <person name="Kawagishi H."/>
            <person name="Hirai H."/>
        </authorList>
    </citation>
    <scope>NUCLEOTIDE SEQUENCE [LARGE SCALE GENOMIC DNA]</scope>
    <source>
        <strain evidence="2 3">YK-624</strain>
    </source>
</reference>
<dbReference type="AlphaFoldDB" id="A0A9P3FXZ7"/>
<dbReference type="Proteomes" id="UP000703269">
    <property type="component" value="Unassembled WGS sequence"/>
</dbReference>
<evidence type="ECO:0000256" key="1">
    <source>
        <dbReference type="SAM" id="Phobius"/>
    </source>
</evidence>
<proteinExistence type="predicted"/>
<organism evidence="2 3">
    <name type="scientific">Phanerochaete sordida</name>
    <dbReference type="NCBI Taxonomy" id="48140"/>
    <lineage>
        <taxon>Eukaryota</taxon>
        <taxon>Fungi</taxon>
        <taxon>Dikarya</taxon>
        <taxon>Basidiomycota</taxon>
        <taxon>Agaricomycotina</taxon>
        <taxon>Agaricomycetes</taxon>
        <taxon>Polyporales</taxon>
        <taxon>Phanerochaetaceae</taxon>
        <taxon>Phanerochaete</taxon>
    </lineage>
</organism>
<comment type="caution">
    <text evidence="2">The sequence shown here is derived from an EMBL/GenBank/DDBJ whole genome shotgun (WGS) entry which is preliminary data.</text>
</comment>
<feature type="transmembrane region" description="Helical" evidence="1">
    <location>
        <begin position="89"/>
        <end position="107"/>
    </location>
</feature>
<evidence type="ECO:0000313" key="2">
    <source>
        <dbReference type="EMBL" id="GJE85267.1"/>
    </source>
</evidence>
<name>A0A9P3FXZ7_9APHY</name>
<keyword evidence="1" id="KW-0812">Transmembrane</keyword>
<dbReference type="EMBL" id="BPQB01000002">
    <property type="protein sequence ID" value="GJE85267.1"/>
    <property type="molecule type" value="Genomic_DNA"/>
</dbReference>
<protein>
    <submittedName>
        <fullName evidence="2">Uncharacterized protein</fullName>
    </submittedName>
</protein>